<dbReference type="RefSeq" id="WP_138052909.1">
    <property type="nucleotide sequence ID" value="NZ_VAWE01000001.1"/>
</dbReference>
<dbReference type="OrthoDB" id="3375150at2"/>
<sequence length="149" mass="15134">MPFYAGQTVTAGQMDRVQPTPYEGAASGALTSTTTTYADIPGATVTLTTKAANATYVAEATLDANVVGTSPTILMVGRLMVDGVADTGLAIKGMVVADRATISGRWKGTLAAAGSHTLKLQGALTSALGSGGVWQQTDTKLQVTITEVV</sequence>
<dbReference type="EMBL" id="VAWE01000001">
    <property type="protein sequence ID" value="TLQ43490.1"/>
    <property type="molecule type" value="Genomic_DNA"/>
</dbReference>
<dbReference type="Proteomes" id="UP000305921">
    <property type="component" value="Unassembled WGS sequence"/>
</dbReference>
<protein>
    <submittedName>
        <fullName evidence="1">Uncharacterized protein</fullName>
    </submittedName>
</protein>
<gene>
    <name evidence="1" type="ORF">FEF34_10340</name>
</gene>
<organism evidence="1 2">
    <name type="scientific">Streptomyces marianii</name>
    <dbReference type="NCBI Taxonomy" id="1817406"/>
    <lineage>
        <taxon>Bacteria</taxon>
        <taxon>Bacillati</taxon>
        <taxon>Actinomycetota</taxon>
        <taxon>Actinomycetes</taxon>
        <taxon>Kitasatosporales</taxon>
        <taxon>Streptomycetaceae</taxon>
        <taxon>Streptomyces</taxon>
    </lineage>
</organism>
<keyword evidence="2" id="KW-1185">Reference proteome</keyword>
<evidence type="ECO:0000313" key="1">
    <source>
        <dbReference type="EMBL" id="TLQ43490.1"/>
    </source>
</evidence>
<name>A0A5R9E0U0_9ACTN</name>
<evidence type="ECO:0000313" key="2">
    <source>
        <dbReference type="Proteomes" id="UP000305921"/>
    </source>
</evidence>
<accession>A0A5R9E0U0</accession>
<reference evidence="1 2" key="1">
    <citation type="submission" date="2019-05" db="EMBL/GenBank/DDBJ databases">
        <title>Streptomyces marianii sp. nov., a novel marine actinomycete from southern coast of India.</title>
        <authorList>
            <person name="Iniyan A.M."/>
            <person name="Wink J."/>
            <person name="Ramprasad E."/>
            <person name="Ramana C.V."/>
            <person name="Bunk B."/>
            <person name="Sproer C."/>
            <person name="Joseph F.-J.R.S."/>
            <person name="Vincent S.G.P."/>
        </authorList>
    </citation>
    <scope>NUCLEOTIDE SEQUENCE [LARGE SCALE GENOMIC DNA]</scope>
    <source>
        <strain evidence="1 2">ICN19</strain>
    </source>
</reference>
<proteinExistence type="predicted"/>
<comment type="caution">
    <text evidence="1">The sequence shown here is derived from an EMBL/GenBank/DDBJ whole genome shotgun (WGS) entry which is preliminary data.</text>
</comment>
<dbReference type="AlphaFoldDB" id="A0A5R9E0U0"/>